<dbReference type="RefSeq" id="WP_126352210.1">
    <property type="nucleotide sequence ID" value="NZ_CP086380.1"/>
</dbReference>
<evidence type="ECO:0000313" key="3">
    <source>
        <dbReference type="EMBL" id="RTR26681.1"/>
    </source>
</evidence>
<keyword evidence="2" id="KW-0472">Membrane</keyword>
<organism evidence="3 4">
    <name type="scientific">Deinococcus radiophilus</name>
    <dbReference type="NCBI Taxonomy" id="32062"/>
    <lineage>
        <taxon>Bacteria</taxon>
        <taxon>Thermotogati</taxon>
        <taxon>Deinococcota</taxon>
        <taxon>Deinococci</taxon>
        <taxon>Deinococcales</taxon>
        <taxon>Deinococcaceae</taxon>
        <taxon>Deinococcus</taxon>
    </lineage>
</organism>
<feature type="transmembrane region" description="Helical" evidence="2">
    <location>
        <begin position="15"/>
        <end position="33"/>
    </location>
</feature>
<gene>
    <name evidence="3" type="ORF">EJ104_07885</name>
</gene>
<sequence>MGRYDRRRNRDNDSSFGSLVVFGVVLGAGIYLLTREQNRRAIDAKLAELGLKDTVDELGSSVAKGWEQTKQAAAGGGTLSEKVANVKDAAATAAKDVADTAKDNQADVQAAGKQLKADAQDAVADAQDKAADLADQAKTKGEELKGKAEDAADDAKKAVAKGTEGAKAKAEDLKDAAQVKAEEVKDAAQQKADQAKDKADQVAKDVKDTAKEASDTAQANKDSKPEWPYSREGGVADNKGNSDKSNERKF</sequence>
<name>A0A3S0KH52_9DEIO</name>
<dbReference type="Proteomes" id="UP000277766">
    <property type="component" value="Unassembled WGS sequence"/>
</dbReference>
<evidence type="ECO:0000256" key="2">
    <source>
        <dbReference type="SAM" id="Phobius"/>
    </source>
</evidence>
<feature type="compositionally biased region" description="Basic and acidic residues" evidence="1">
    <location>
        <begin position="240"/>
        <end position="250"/>
    </location>
</feature>
<accession>A0A3S0KH52</accession>
<comment type="caution">
    <text evidence="3">The sequence shown here is derived from an EMBL/GenBank/DDBJ whole genome shotgun (WGS) entry which is preliminary data.</text>
</comment>
<protein>
    <submittedName>
        <fullName evidence="3">Desiccation-associated late embryogenesis abundant protein</fullName>
    </submittedName>
</protein>
<keyword evidence="4" id="KW-1185">Reference proteome</keyword>
<feature type="compositionally biased region" description="Basic and acidic residues" evidence="1">
    <location>
        <begin position="138"/>
        <end position="157"/>
    </location>
</feature>
<feature type="region of interest" description="Disordered" evidence="1">
    <location>
        <begin position="138"/>
        <end position="250"/>
    </location>
</feature>
<evidence type="ECO:0000256" key="1">
    <source>
        <dbReference type="SAM" id="MobiDB-lite"/>
    </source>
</evidence>
<keyword evidence="2" id="KW-1133">Transmembrane helix</keyword>
<keyword evidence="2" id="KW-0812">Transmembrane</keyword>
<dbReference type="Gene3D" id="1.20.120.20">
    <property type="entry name" value="Apolipoprotein"/>
    <property type="match status" value="1"/>
</dbReference>
<feature type="compositionally biased region" description="Basic and acidic residues" evidence="1">
    <location>
        <begin position="164"/>
        <end position="214"/>
    </location>
</feature>
<reference evidence="3 4" key="1">
    <citation type="submission" date="2018-12" db="EMBL/GenBank/DDBJ databases">
        <title>Deinococcus radiophilus ATCC 27603 genome sequencing and assembly.</title>
        <authorList>
            <person name="Maclea K.S."/>
            <person name="Maynard C.R."/>
        </authorList>
    </citation>
    <scope>NUCLEOTIDE SEQUENCE [LARGE SCALE GENOMIC DNA]</scope>
    <source>
        <strain evidence="3 4">ATCC 27603</strain>
    </source>
</reference>
<dbReference type="EMBL" id="RXPE01000014">
    <property type="protein sequence ID" value="RTR26681.1"/>
    <property type="molecule type" value="Genomic_DNA"/>
</dbReference>
<dbReference type="OrthoDB" id="71714at2"/>
<dbReference type="AlphaFoldDB" id="A0A3S0KH52"/>
<dbReference type="SUPFAM" id="SSF58113">
    <property type="entry name" value="Apolipoprotein A-I"/>
    <property type="match status" value="1"/>
</dbReference>
<proteinExistence type="predicted"/>
<evidence type="ECO:0000313" key="4">
    <source>
        <dbReference type="Proteomes" id="UP000277766"/>
    </source>
</evidence>